<evidence type="ECO:0000256" key="3">
    <source>
        <dbReference type="ARBA" id="ARBA00022989"/>
    </source>
</evidence>
<comment type="caution">
    <text evidence="8">The sequence shown here is derived from an EMBL/GenBank/DDBJ whole genome shotgun (WGS) entry which is preliminary data.</text>
</comment>
<feature type="transmembrane region" description="Helical" evidence="6">
    <location>
        <begin position="47"/>
        <end position="67"/>
    </location>
</feature>
<feature type="non-terminal residue" evidence="8">
    <location>
        <position position="266"/>
    </location>
</feature>
<dbReference type="RefSeq" id="XP_046044134.1">
    <property type="nucleotide sequence ID" value="XM_046186149.1"/>
</dbReference>
<proteinExistence type="inferred from homology"/>
<keyword evidence="3 6" id="KW-1133">Transmembrane helix</keyword>
<accession>A0A9P9JYT2</accession>
<dbReference type="GeneID" id="70216103"/>
<gene>
    <name evidence="8" type="ORF">BKA55DRAFT_472472</name>
</gene>
<protein>
    <recommendedName>
        <fullName evidence="7">Rhodopsin domain-containing protein</fullName>
    </recommendedName>
</protein>
<evidence type="ECO:0000259" key="7">
    <source>
        <dbReference type="Pfam" id="PF20684"/>
    </source>
</evidence>
<dbReference type="PANTHER" id="PTHR33048">
    <property type="entry name" value="PTH11-LIKE INTEGRAL MEMBRANE PROTEIN (AFU_ORTHOLOGUE AFUA_5G11245)"/>
    <property type="match status" value="1"/>
</dbReference>
<evidence type="ECO:0000256" key="1">
    <source>
        <dbReference type="ARBA" id="ARBA00004141"/>
    </source>
</evidence>
<feature type="transmembrane region" description="Helical" evidence="6">
    <location>
        <begin position="204"/>
        <end position="224"/>
    </location>
</feature>
<feature type="transmembrane region" description="Helical" evidence="6">
    <location>
        <begin position="87"/>
        <end position="113"/>
    </location>
</feature>
<evidence type="ECO:0000256" key="5">
    <source>
        <dbReference type="ARBA" id="ARBA00038359"/>
    </source>
</evidence>
<dbReference type="PANTHER" id="PTHR33048:SF47">
    <property type="entry name" value="INTEGRAL MEMBRANE PROTEIN-RELATED"/>
    <property type="match status" value="1"/>
</dbReference>
<feature type="domain" description="Rhodopsin" evidence="7">
    <location>
        <begin position="31"/>
        <end position="266"/>
    </location>
</feature>
<dbReference type="GO" id="GO:0016020">
    <property type="term" value="C:membrane"/>
    <property type="evidence" value="ECO:0007669"/>
    <property type="project" value="UniProtKB-SubCell"/>
</dbReference>
<reference evidence="8" key="1">
    <citation type="journal article" date="2021" name="Nat. Commun.">
        <title>Genetic determinants of endophytism in the Arabidopsis root mycobiome.</title>
        <authorList>
            <person name="Mesny F."/>
            <person name="Miyauchi S."/>
            <person name="Thiergart T."/>
            <person name="Pickel B."/>
            <person name="Atanasova L."/>
            <person name="Karlsson M."/>
            <person name="Huettel B."/>
            <person name="Barry K.W."/>
            <person name="Haridas S."/>
            <person name="Chen C."/>
            <person name="Bauer D."/>
            <person name="Andreopoulos W."/>
            <person name="Pangilinan J."/>
            <person name="LaButti K."/>
            <person name="Riley R."/>
            <person name="Lipzen A."/>
            <person name="Clum A."/>
            <person name="Drula E."/>
            <person name="Henrissat B."/>
            <person name="Kohler A."/>
            <person name="Grigoriev I.V."/>
            <person name="Martin F.M."/>
            <person name="Hacquard S."/>
        </authorList>
    </citation>
    <scope>NUCLEOTIDE SEQUENCE</scope>
    <source>
        <strain evidence="8">MPI-CAGE-AT-0023</strain>
    </source>
</reference>
<keyword evidence="9" id="KW-1185">Reference proteome</keyword>
<feature type="transmembrane region" description="Helical" evidence="6">
    <location>
        <begin position="167"/>
        <end position="192"/>
    </location>
</feature>
<keyword evidence="2 6" id="KW-0812">Transmembrane</keyword>
<feature type="transmembrane region" description="Helical" evidence="6">
    <location>
        <begin position="244"/>
        <end position="262"/>
    </location>
</feature>
<feature type="transmembrane region" description="Helical" evidence="6">
    <location>
        <begin position="12"/>
        <end position="35"/>
    </location>
</feature>
<comment type="similarity">
    <text evidence="5">Belongs to the SAT4 family.</text>
</comment>
<comment type="subcellular location">
    <subcellularLocation>
        <location evidence="1">Membrane</location>
        <topology evidence="1">Multi-pass membrane protein</topology>
    </subcellularLocation>
</comment>
<organism evidence="8 9">
    <name type="scientific">Fusarium redolens</name>
    <dbReference type="NCBI Taxonomy" id="48865"/>
    <lineage>
        <taxon>Eukaryota</taxon>
        <taxon>Fungi</taxon>
        <taxon>Dikarya</taxon>
        <taxon>Ascomycota</taxon>
        <taxon>Pezizomycotina</taxon>
        <taxon>Sordariomycetes</taxon>
        <taxon>Hypocreomycetidae</taxon>
        <taxon>Hypocreales</taxon>
        <taxon>Nectriaceae</taxon>
        <taxon>Fusarium</taxon>
        <taxon>Fusarium redolens species complex</taxon>
    </lineage>
</organism>
<feature type="transmembrane region" description="Helical" evidence="6">
    <location>
        <begin position="125"/>
        <end position="147"/>
    </location>
</feature>
<dbReference type="EMBL" id="JAGMUX010000018">
    <property type="protein sequence ID" value="KAH7233789.1"/>
    <property type="molecule type" value="Genomic_DNA"/>
</dbReference>
<dbReference type="OrthoDB" id="3648173at2759"/>
<feature type="non-terminal residue" evidence="8">
    <location>
        <position position="1"/>
    </location>
</feature>
<name>A0A9P9JYT2_FUSRE</name>
<keyword evidence="4 6" id="KW-0472">Membrane</keyword>
<dbReference type="Pfam" id="PF20684">
    <property type="entry name" value="Fung_rhodopsin"/>
    <property type="match status" value="1"/>
</dbReference>
<evidence type="ECO:0000256" key="2">
    <source>
        <dbReference type="ARBA" id="ARBA00022692"/>
    </source>
</evidence>
<evidence type="ECO:0000313" key="8">
    <source>
        <dbReference type="EMBL" id="KAH7233789.1"/>
    </source>
</evidence>
<evidence type="ECO:0000313" key="9">
    <source>
        <dbReference type="Proteomes" id="UP000720189"/>
    </source>
</evidence>
<evidence type="ECO:0000256" key="4">
    <source>
        <dbReference type="ARBA" id="ARBA00023136"/>
    </source>
</evidence>
<dbReference type="InterPro" id="IPR049326">
    <property type="entry name" value="Rhodopsin_dom_fungi"/>
</dbReference>
<dbReference type="Proteomes" id="UP000720189">
    <property type="component" value="Unassembled WGS sequence"/>
</dbReference>
<evidence type="ECO:0000256" key="6">
    <source>
        <dbReference type="SAM" id="Phobius"/>
    </source>
</evidence>
<dbReference type="InterPro" id="IPR052337">
    <property type="entry name" value="SAT4-like"/>
</dbReference>
<dbReference type="AlphaFoldDB" id="A0A9P9JYT2"/>
<sequence>SPPSDALDDIRTRVVIVTVVCLFIAMASAALRLYVRVAIVKKVGYDDWAAAITSVLLLGSGITAALATRYGLGRHIHDLDREGIKTWWKIIIFAIVTYQLAIATAKVAFLLQYRRCFPLPTLQRVCDILLSFVSLWGLASALTVIFTCIPVSLDWARLPPLQCMDRLVFWFLNATINIVTDIIIYCLPFPLLKTLPVQKFQKMALISLFSMGFFTCAISVIRIFTLRKSTTNSDPTWNTAMPAIWSVVELSCAVVCLCVPTLRPLI</sequence>